<proteinExistence type="predicted"/>
<dbReference type="AlphaFoldDB" id="A0A2U1TU59"/>
<reference evidence="1 2" key="1">
    <citation type="submission" date="2018-04" db="EMBL/GenBank/DDBJ databases">
        <title>Brenneria corticis sp.nov.</title>
        <authorList>
            <person name="Li Y."/>
        </authorList>
    </citation>
    <scope>NUCLEOTIDE SEQUENCE [LARGE SCALE GENOMIC DNA]</scope>
    <source>
        <strain evidence="1 2">CFCC 11842</strain>
    </source>
</reference>
<dbReference type="Pfam" id="PF11692">
    <property type="entry name" value="DUF3289"/>
    <property type="match status" value="1"/>
</dbReference>
<organism evidence="1 2">
    <name type="scientific">Brenneria corticis</name>
    <dbReference type="NCBI Taxonomy" id="2173106"/>
    <lineage>
        <taxon>Bacteria</taxon>
        <taxon>Pseudomonadati</taxon>
        <taxon>Pseudomonadota</taxon>
        <taxon>Gammaproteobacteria</taxon>
        <taxon>Enterobacterales</taxon>
        <taxon>Pectobacteriaceae</taxon>
        <taxon>Brenneria</taxon>
    </lineage>
</organism>
<comment type="caution">
    <text evidence="1">The sequence shown here is derived from an EMBL/GenBank/DDBJ whole genome shotgun (WGS) entry which is preliminary data.</text>
</comment>
<dbReference type="InterPro" id="IPR017483">
    <property type="entry name" value="CHP03034"/>
</dbReference>
<keyword evidence="2" id="KW-1185">Reference proteome</keyword>
<evidence type="ECO:0000313" key="2">
    <source>
        <dbReference type="Proteomes" id="UP000296159"/>
    </source>
</evidence>
<gene>
    <name evidence="1" type="ORF">DDT56_16040</name>
</gene>
<sequence length="89" mass="9896">MDDYQAADMRCGDMSEYQLKTFFGLTDVSTQANPYALTKLPQPITFVSPYMAVKKSLEKSVHVSCLMSFVLCRLSLSLCMGLIATLSSR</sequence>
<name>A0A2U1TU59_9GAMM</name>
<dbReference type="EMBL" id="QDKH01000020">
    <property type="protein sequence ID" value="PWC12941.1"/>
    <property type="molecule type" value="Genomic_DNA"/>
</dbReference>
<evidence type="ECO:0000313" key="1">
    <source>
        <dbReference type="EMBL" id="PWC12941.1"/>
    </source>
</evidence>
<protein>
    <submittedName>
        <fullName evidence="1">Uncharacterized protein</fullName>
    </submittedName>
</protein>
<accession>A0A2U1TU59</accession>
<dbReference type="Proteomes" id="UP000296159">
    <property type="component" value="Unassembled WGS sequence"/>
</dbReference>